<reference evidence="2 3" key="1">
    <citation type="submission" date="2020-10" db="EMBL/GenBank/DDBJ databases">
        <title>Ca. Dormibacterota MAGs.</title>
        <authorList>
            <person name="Montgomery K."/>
        </authorList>
    </citation>
    <scope>NUCLEOTIDE SEQUENCE [LARGE SCALE GENOMIC DNA]</scope>
    <source>
        <strain evidence="2">Mitchell_Peninsula_5</strain>
    </source>
</reference>
<accession>A0A934NFB4</accession>
<dbReference type="PANTHER" id="PTHR36503">
    <property type="entry name" value="BLR2520 PROTEIN"/>
    <property type="match status" value="1"/>
</dbReference>
<dbReference type="InterPro" id="IPR004360">
    <property type="entry name" value="Glyas_Fos-R_dOase_dom"/>
</dbReference>
<feature type="domain" description="VOC" evidence="1">
    <location>
        <begin position="4"/>
        <end position="128"/>
    </location>
</feature>
<comment type="caution">
    <text evidence="2">The sequence shown here is derived from an EMBL/GenBank/DDBJ whole genome shotgun (WGS) entry which is preliminary data.</text>
</comment>
<evidence type="ECO:0000313" key="2">
    <source>
        <dbReference type="EMBL" id="MBJ7607881.1"/>
    </source>
</evidence>
<dbReference type="PANTHER" id="PTHR36503:SF3">
    <property type="entry name" value="BLR0126 PROTEIN"/>
    <property type="match status" value="1"/>
</dbReference>
<name>A0A934NFB4_9BACT</name>
<dbReference type="EMBL" id="JAEKNN010000003">
    <property type="protein sequence ID" value="MBJ7607881.1"/>
    <property type="molecule type" value="Genomic_DNA"/>
</dbReference>
<proteinExistence type="predicted"/>
<dbReference type="InterPro" id="IPR037523">
    <property type="entry name" value="VOC_core"/>
</dbReference>
<dbReference type="Proteomes" id="UP000614410">
    <property type="component" value="Unassembled WGS sequence"/>
</dbReference>
<dbReference type="Pfam" id="PF00903">
    <property type="entry name" value="Glyoxalase"/>
    <property type="match status" value="1"/>
</dbReference>
<evidence type="ECO:0000313" key="3">
    <source>
        <dbReference type="Proteomes" id="UP000614410"/>
    </source>
</evidence>
<gene>
    <name evidence="2" type="ORF">JF887_00410</name>
</gene>
<dbReference type="PROSITE" id="PS51819">
    <property type="entry name" value="VOC"/>
    <property type="match status" value="1"/>
</dbReference>
<dbReference type="AlphaFoldDB" id="A0A934NFB4"/>
<protein>
    <submittedName>
        <fullName evidence="2">VOC family protein</fullName>
    </submittedName>
</protein>
<evidence type="ECO:0000259" key="1">
    <source>
        <dbReference type="PROSITE" id="PS51819"/>
    </source>
</evidence>
<sequence>MKLRPTVIELVVSDMAVTLAFYRRLGLDIASDADDQPHVDLDIGGMHLAFDTEDTIRSFDPAWTPPSGGGHRVALGFACASPGEVDAAWADLTGAGYQGHLPPWDAFWGMRYAVVRDPDGTPVDLFAELPRV</sequence>
<organism evidence="2 3">
    <name type="scientific">Candidatus Amunia macphersoniae</name>
    <dbReference type="NCBI Taxonomy" id="3127014"/>
    <lineage>
        <taxon>Bacteria</taxon>
        <taxon>Bacillati</taxon>
        <taxon>Candidatus Dormiibacterota</taxon>
        <taxon>Candidatus Dormibacteria</taxon>
        <taxon>Candidatus Aeolococcales</taxon>
        <taxon>Candidatus Aeolococcaceae</taxon>
        <taxon>Candidatus Amunia</taxon>
    </lineage>
</organism>
<dbReference type="Gene3D" id="3.10.180.10">
    <property type="entry name" value="2,3-Dihydroxybiphenyl 1,2-Dioxygenase, domain 1"/>
    <property type="match status" value="1"/>
</dbReference>
<dbReference type="SUPFAM" id="SSF54593">
    <property type="entry name" value="Glyoxalase/Bleomycin resistance protein/Dihydroxybiphenyl dioxygenase"/>
    <property type="match status" value="1"/>
</dbReference>
<dbReference type="InterPro" id="IPR029068">
    <property type="entry name" value="Glyas_Bleomycin-R_OHBP_Dase"/>
</dbReference>